<dbReference type="PANTHER" id="PTHR12592:SF0">
    <property type="entry name" value="ATP-DEPENDENT (S)-NAD(P)H-HYDRATE DEHYDRATASE"/>
    <property type="match status" value="1"/>
</dbReference>
<dbReference type="SUPFAM" id="SSF53613">
    <property type="entry name" value="Ribokinase-like"/>
    <property type="match status" value="1"/>
</dbReference>
<keyword evidence="5 6" id="KW-0456">Lyase</keyword>
<dbReference type="HAMAP" id="MF_01965">
    <property type="entry name" value="NADHX_dehydratase"/>
    <property type="match status" value="1"/>
</dbReference>
<dbReference type="InterPro" id="IPR029056">
    <property type="entry name" value="Ribokinase-like"/>
</dbReference>
<evidence type="ECO:0000256" key="3">
    <source>
        <dbReference type="ARBA" id="ARBA00022857"/>
    </source>
</evidence>
<evidence type="ECO:0000256" key="1">
    <source>
        <dbReference type="ARBA" id="ARBA00022741"/>
    </source>
</evidence>
<dbReference type="GO" id="GO:0052855">
    <property type="term" value="F:ADP-dependent NAD(P)H-hydrate dehydratase activity"/>
    <property type="evidence" value="ECO:0007669"/>
    <property type="project" value="UniProtKB-UniRule"/>
</dbReference>
<dbReference type="GO" id="GO:0016301">
    <property type="term" value="F:kinase activity"/>
    <property type="evidence" value="ECO:0007669"/>
    <property type="project" value="UniProtKB-KW"/>
</dbReference>
<feature type="binding site" evidence="6">
    <location>
        <position position="160"/>
    </location>
    <ligand>
        <name>(6S)-NADPHX</name>
        <dbReference type="ChEBI" id="CHEBI:64076"/>
    </ligand>
</feature>
<evidence type="ECO:0000256" key="2">
    <source>
        <dbReference type="ARBA" id="ARBA00022840"/>
    </source>
</evidence>
<feature type="binding site" evidence="6">
    <location>
        <position position="226"/>
    </location>
    <ligand>
        <name>AMP</name>
        <dbReference type="ChEBI" id="CHEBI:456215"/>
    </ligand>
</feature>
<dbReference type="AlphaFoldDB" id="D4N788"/>
<gene>
    <name evidence="6" type="primary">nnrD</name>
    <name evidence="8" type="ORF">76h13orf40</name>
</gene>
<keyword evidence="3 6" id="KW-0521">NADP</keyword>
<evidence type="ECO:0000259" key="7">
    <source>
        <dbReference type="PROSITE" id="PS51383"/>
    </source>
</evidence>
<dbReference type="GO" id="GO:0110051">
    <property type="term" value="P:metabolite repair"/>
    <property type="evidence" value="ECO:0007669"/>
    <property type="project" value="TreeGrafter"/>
</dbReference>
<proteinExistence type="inferred from homology"/>
<dbReference type="Pfam" id="PF01256">
    <property type="entry name" value="Carb_kinase"/>
    <property type="match status" value="1"/>
</dbReference>
<evidence type="ECO:0000256" key="5">
    <source>
        <dbReference type="ARBA" id="ARBA00023239"/>
    </source>
</evidence>
<dbReference type="PROSITE" id="PS51383">
    <property type="entry name" value="YJEF_C_3"/>
    <property type="match status" value="1"/>
</dbReference>
<dbReference type="PANTHER" id="PTHR12592">
    <property type="entry name" value="ATP-DEPENDENT (S)-NAD(P)H-HYDRATE DEHYDRATASE FAMILY MEMBER"/>
    <property type="match status" value="1"/>
</dbReference>
<dbReference type="InterPro" id="IPR017953">
    <property type="entry name" value="Carbohydrate_kinase_pred_CS"/>
</dbReference>
<protein>
    <recommendedName>
        <fullName evidence="6">ADP-dependent (S)-NAD(P)H-hydrate dehydratase</fullName>
        <ecNumber evidence="6">4.2.1.136</ecNumber>
    </recommendedName>
    <alternativeName>
        <fullName evidence="6">ADP-dependent NAD(P)HX dehydratase</fullName>
    </alternativeName>
</protein>
<comment type="cofactor">
    <cofactor evidence="6">
        <name>Mg(2+)</name>
        <dbReference type="ChEBI" id="CHEBI:18420"/>
    </cofactor>
</comment>
<keyword evidence="8" id="KW-0808">Transferase</keyword>
<feature type="binding site" evidence="6">
    <location>
        <position position="112"/>
    </location>
    <ligand>
        <name>(6S)-NADPHX</name>
        <dbReference type="ChEBI" id="CHEBI:64076"/>
    </ligand>
</feature>
<comment type="caution">
    <text evidence="6">Lacks conserved residue(s) required for the propagation of feature annotation.</text>
</comment>
<comment type="catalytic activity">
    <reaction evidence="6">
        <text>(6S)-NADHX + ADP = AMP + phosphate + NADH + H(+)</text>
        <dbReference type="Rhea" id="RHEA:32223"/>
        <dbReference type="ChEBI" id="CHEBI:15378"/>
        <dbReference type="ChEBI" id="CHEBI:43474"/>
        <dbReference type="ChEBI" id="CHEBI:57945"/>
        <dbReference type="ChEBI" id="CHEBI:64074"/>
        <dbReference type="ChEBI" id="CHEBI:456215"/>
        <dbReference type="ChEBI" id="CHEBI:456216"/>
        <dbReference type="EC" id="4.2.1.136"/>
    </reaction>
</comment>
<comment type="similarity">
    <text evidence="6">Belongs to the NnrD/CARKD family.</text>
</comment>
<dbReference type="CDD" id="cd01171">
    <property type="entry name" value="YXKO-related"/>
    <property type="match status" value="1"/>
</dbReference>
<evidence type="ECO:0000256" key="6">
    <source>
        <dbReference type="HAMAP-Rule" id="MF_01965"/>
    </source>
</evidence>
<comment type="function">
    <text evidence="6">Catalyzes the dehydration of the S-form of NAD(P)HX at the expense of ADP, which is converted to AMP. Together with NAD(P)HX epimerase, which catalyzes the epimerization of the S- and R-forms, the enzyme allows the repair of both epimers of NAD(P)HX, a damaged form of NAD(P)H that is a result of enzymatic or heat-dependent hydration.</text>
</comment>
<comment type="catalytic activity">
    <reaction evidence="6">
        <text>(6S)-NADPHX + ADP = AMP + phosphate + NADPH + H(+)</text>
        <dbReference type="Rhea" id="RHEA:32235"/>
        <dbReference type="ChEBI" id="CHEBI:15378"/>
        <dbReference type="ChEBI" id="CHEBI:43474"/>
        <dbReference type="ChEBI" id="CHEBI:57783"/>
        <dbReference type="ChEBI" id="CHEBI:64076"/>
        <dbReference type="ChEBI" id="CHEBI:456215"/>
        <dbReference type="ChEBI" id="CHEBI:456216"/>
        <dbReference type="EC" id="4.2.1.136"/>
    </reaction>
</comment>
<dbReference type="Gene3D" id="3.40.1190.20">
    <property type="match status" value="1"/>
</dbReference>
<sequence length="289" mass="30474">MTEVLSITQDFVKKHVAPRDQNSKKGDNGIVLVIGGSSLYHGAPLLASLSALRAGADLVYTAVPKIIISAVRSYSPNIIALPMMDSSLTVGSANRLIKGLPKTPHTATLGMGMAISKPEALNSLVKKLKENGTKLILDASALIPQVLSEITETGTIITPHPGEFKRIFNEDVGASEKEIISMVSKMSAKHKIAIILKGRLNVIADRSGKIAAIKRPTPAMNVGGTGDVLAGLVAALYSKTDSAFDASALAVYFNGMAATIAAEKVGLHMMATDLIESIPYAMKPFDKII</sequence>
<dbReference type="GO" id="GO:0005524">
    <property type="term" value="F:ATP binding"/>
    <property type="evidence" value="ECO:0007669"/>
    <property type="project" value="UniProtKB-KW"/>
</dbReference>
<feature type="binding site" evidence="6">
    <location>
        <position position="43"/>
    </location>
    <ligand>
        <name>(6S)-NADPHX</name>
        <dbReference type="ChEBI" id="CHEBI:64076"/>
    </ligand>
</feature>
<evidence type="ECO:0000313" key="8">
    <source>
        <dbReference type="EMBL" id="ACY24574.1"/>
    </source>
</evidence>
<dbReference type="EMBL" id="GU059108">
    <property type="protein sequence ID" value="ACY24574.1"/>
    <property type="molecule type" value="Genomic_DNA"/>
</dbReference>
<keyword evidence="8" id="KW-0418">Kinase</keyword>
<feature type="binding site" evidence="6">
    <location>
        <position position="227"/>
    </location>
    <ligand>
        <name>(6S)-NADPHX</name>
        <dbReference type="ChEBI" id="CHEBI:64076"/>
    </ligand>
</feature>
<evidence type="ECO:0000256" key="4">
    <source>
        <dbReference type="ARBA" id="ARBA00023027"/>
    </source>
</evidence>
<keyword evidence="2 6" id="KW-0067">ATP-binding</keyword>
<dbReference type="GO" id="GO:0046496">
    <property type="term" value="P:nicotinamide nucleotide metabolic process"/>
    <property type="evidence" value="ECO:0007669"/>
    <property type="project" value="UniProtKB-UniRule"/>
</dbReference>
<organism evidence="8">
    <name type="scientific">uncultured crenarchaeote 76h13</name>
    <dbReference type="NCBI Taxonomy" id="684059"/>
    <lineage>
        <taxon>Archaea</taxon>
        <taxon>Thermoproteota</taxon>
        <taxon>environmental samples</taxon>
    </lineage>
</organism>
<accession>D4N788</accession>
<dbReference type="PROSITE" id="PS01050">
    <property type="entry name" value="YJEF_C_2"/>
    <property type="match status" value="1"/>
</dbReference>
<name>D4N788_9CREN</name>
<dbReference type="InterPro" id="IPR000631">
    <property type="entry name" value="CARKD"/>
</dbReference>
<dbReference type="EC" id="4.2.1.136" evidence="6"/>
<reference evidence="8" key="1">
    <citation type="journal article" date="2010" name="Environ. Microbiol.">
        <title>Homologues of nitrite reductases in ammonia-oxidizing archaea: diversity and genomic context.</title>
        <authorList>
            <person name="Bartossek R."/>
            <person name="Nicol G.W."/>
            <person name="Lanzen A."/>
            <person name="Klenk H.P."/>
            <person name="Schleper C."/>
        </authorList>
    </citation>
    <scope>NUCLEOTIDE SEQUENCE</scope>
</reference>
<feature type="domain" description="YjeF C-terminal" evidence="7">
    <location>
        <begin position="8"/>
        <end position="285"/>
    </location>
</feature>
<dbReference type="NCBIfam" id="TIGR00196">
    <property type="entry name" value="yjeF_cterm"/>
    <property type="match status" value="1"/>
</dbReference>
<comment type="subunit">
    <text evidence="6">Homotetramer.</text>
</comment>
<keyword evidence="4 6" id="KW-0520">NAD</keyword>
<keyword evidence="1 6" id="KW-0547">Nucleotide-binding</keyword>